<evidence type="ECO:0000256" key="5">
    <source>
        <dbReference type="ARBA" id="ARBA00022989"/>
    </source>
</evidence>
<evidence type="ECO:0000256" key="1">
    <source>
        <dbReference type="ARBA" id="ARBA00004225"/>
    </source>
</evidence>
<dbReference type="SUPFAM" id="SSF103506">
    <property type="entry name" value="Mitochondrial carrier"/>
    <property type="match status" value="1"/>
</dbReference>
<evidence type="ECO:0000256" key="8">
    <source>
        <dbReference type="PROSITE-ProRule" id="PRU00282"/>
    </source>
</evidence>
<sequence length="384" mass="43450">MIMLETMIRITRNIKINENVDRITCSSYWLYWTFSISAIFDCLSFFTPLFRLAWIHCKNSASDDWQGIDQHVLVQWREIHFILLTFDIGMEEDLDYESLGDNSTMAQNAMAGALAGIGEHCLMYPIDSIKTRMQVFAPHAKETAWKQQKNLWRGVYSVVMGAGPAHAVHFAIYEYCKDHFNAKLNAFAILSTQEQVRQSAASAAAGACATLAHDCLMTPFDVIKQRMQLEDSTYRSVRSCARAVYRSEGLAAFYISLPTTLSMSIPFQSIQFATYEFFRTLIHPQGDYNPTSHVVAGALAGGFASSITTPLDVIKTLLQTRGSSSDPKIRQASGFCDAAKIIYERDSYRGFFRGFKPRILTHMPSTAISWSVYEYFKWFLSSET</sequence>
<protein>
    <submittedName>
        <fullName evidence="11">Mitochondrial carrier domain-containing protein</fullName>
    </submittedName>
</protein>
<keyword evidence="5 10" id="KW-1133">Transmembrane helix</keyword>
<evidence type="ECO:0000256" key="6">
    <source>
        <dbReference type="ARBA" id="ARBA00023128"/>
    </source>
</evidence>
<evidence type="ECO:0000256" key="10">
    <source>
        <dbReference type="SAM" id="Phobius"/>
    </source>
</evidence>
<evidence type="ECO:0000313" key="12">
    <source>
        <dbReference type="Proteomes" id="UP001448207"/>
    </source>
</evidence>
<evidence type="ECO:0000256" key="3">
    <source>
        <dbReference type="ARBA" id="ARBA00022448"/>
    </source>
</evidence>
<keyword evidence="6" id="KW-0496">Mitochondrion</keyword>
<dbReference type="InterPro" id="IPR023395">
    <property type="entry name" value="MCP_dom_sf"/>
</dbReference>
<keyword evidence="4 8" id="KW-0812">Transmembrane</keyword>
<dbReference type="InterPro" id="IPR018108">
    <property type="entry name" value="MCP_transmembrane"/>
</dbReference>
<evidence type="ECO:0000256" key="7">
    <source>
        <dbReference type="ARBA" id="ARBA00023136"/>
    </source>
</evidence>
<organism evidence="11 12">
    <name type="scientific">Phycomyces blakesleeanus</name>
    <dbReference type="NCBI Taxonomy" id="4837"/>
    <lineage>
        <taxon>Eukaryota</taxon>
        <taxon>Fungi</taxon>
        <taxon>Fungi incertae sedis</taxon>
        <taxon>Mucoromycota</taxon>
        <taxon>Mucoromycotina</taxon>
        <taxon>Mucoromycetes</taxon>
        <taxon>Mucorales</taxon>
        <taxon>Phycomycetaceae</taxon>
        <taxon>Phycomyces</taxon>
    </lineage>
</organism>
<evidence type="ECO:0000313" key="11">
    <source>
        <dbReference type="EMBL" id="KAL0091735.1"/>
    </source>
</evidence>
<feature type="repeat" description="Solcar" evidence="8">
    <location>
        <begin position="103"/>
        <end position="179"/>
    </location>
</feature>
<dbReference type="PANTHER" id="PTHR45758:SF4">
    <property type="entry name" value="MITOFERRIN-1"/>
    <property type="match status" value="1"/>
</dbReference>
<reference evidence="11 12" key="1">
    <citation type="submission" date="2024-04" db="EMBL/GenBank/DDBJ databases">
        <title>Symmetric and asymmetric DNA N6-adenine methylation regulates different biological responses in Mucorales.</title>
        <authorList>
            <consortium name="Lawrence Berkeley National Laboratory"/>
            <person name="Lax C."/>
            <person name="Mondo S.J."/>
            <person name="Osorio-Concepcion M."/>
            <person name="Muszewska A."/>
            <person name="Corrochano-Luque M."/>
            <person name="Gutierrez G."/>
            <person name="Riley R."/>
            <person name="Lipzen A."/>
            <person name="Guo J."/>
            <person name="Hundley H."/>
            <person name="Amirebrahimi M."/>
            <person name="Ng V."/>
            <person name="Lorenzo-Gutierrez D."/>
            <person name="Binder U."/>
            <person name="Yang J."/>
            <person name="Song Y."/>
            <person name="Canovas D."/>
            <person name="Navarro E."/>
            <person name="Freitag M."/>
            <person name="Gabaldon T."/>
            <person name="Grigoriev I.V."/>
            <person name="Corrochano L.M."/>
            <person name="Nicolas F.E."/>
            <person name="Garre V."/>
        </authorList>
    </citation>
    <scope>NUCLEOTIDE SEQUENCE [LARGE SCALE GENOMIC DNA]</scope>
    <source>
        <strain evidence="11 12">L51</strain>
    </source>
</reference>
<feature type="repeat" description="Solcar" evidence="8">
    <location>
        <begin position="197"/>
        <end position="281"/>
    </location>
</feature>
<name>A0ABR3B6P6_PHYBL</name>
<accession>A0ABR3B6P6</accession>
<evidence type="ECO:0000256" key="4">
    <source>
        <dbReference type="ARBA" id="ARBA00022692"/>
    </source>
</evidence>
<proteinExistence type="inferred from homology"/>
<dbReference type="PANTHER" id="PTHR45758">
    <property type="entry name" value="MITOFERRIN-1-RELATED"/>
    <property type="match status" value="1"/>
</dbReference>
<dbReference type="Pfam" id="PF00153">
    <property type="entry name" value="Mito_carr"/>
    <property type="match status" value="3"/>
</dbReference>
<dbReference type="PROSITE" id="PS50920">
    <property type="entry name" value="SOLCAR"/>
    <property type="match status" value="3"/>
</dbReference>
<evidence type="ECO:0000256" key="9">
    <source>
        <dbReference type="RuleBase" id="RU000488"/>
    </source>
</evidence>
<keyword evidence="12" id="KW-1185">Reference proteome</keyword>
<comment type="caution">
    <text evidence="11">The sequence shown here is derived from an EMBL/GenBank/DDBJ whole genome shotgun (WGS) entry which is preliminary data.</text>
</comment>
<gene>
    <name evidence="11" type="ORF">J3Q64DRAFT_1695875</name>
</gene>
<keyword evidence="7 8" id="KW-0472">Membrane</keyword>
<keyword evidence="3 9" id="KW-0813">Transport</keyword>
<evidence type="ECO:0000256" key="2">
    <source>
        <dbReference type="ARBA" id="ARBA00006375"/>
    </source>
</evidence>
<comment type="subcellular location">
    <subcellularLocation>
        <location evidence="1">Mitochondrion membrane</location>
        <topology evidence="1">Multi-pass membrane protein</topology>
    </subcellularLocation>
</comment>
<dbReference type="Proteomes" id="UP001448207">
    <property type="component" value="Unassembled WGS sequence"/>
</dbReference>
<comment type="similarity">
    <text evidence="2 9">Belongs to the mitochondrial carrier (TC 2.A.29) family.</text>
</comment>
<feature type="transmembrane region" description="Helical" evidence="10">
    <location>
        <begin position="29"/>
        <end position="50"/>
    </location>
</feature>
<dbReference type="Gene3D" id="1.50.40.10">
    <property type="entry name" value="Mitochondrial carrier domain"/>
    <property type="match status" value="1"/>
</dbReference>
<feature type="repeat" description="Solcar" evidence="8">
    <location>
        <begin position="288"/>
        <end position="379"/>
    </location>
</feature>
<dbReference type="EMBL" id="JBCLYO010000003">
    <property type="protein sequence ID" value="KAL0091735.1"/>
    <property type="molecule type" value="Genomic_DNA"/>
</dbReference>